<keyword evidence="3 5" id="KW-0479">Metal-binding</keyword>
<dbReference type="InterPro" id="IPR002616">
    <property type="entry name" value="tRNA_ribo_trans-like"/>
</dbReference>
<comment type="function">
    <text evidence="5">Non-catalytic subunit of the queuine tRNA-ribosyltransferase (TGT) that catalyzes the base-exchange of a guanine (G) residue with queuine (Q) at position 34 (anticodon wobble position) in tRNAs with GU(N) anticodons (tRNA-Asp, -Asn, -His and -Tyr), resulting in the hypermodified nucleoside queuosine (7-(((4,5-cis-dihydroxy-2-cyclopenten-1-yl)amino)methyl)-7-deazaguanosine).</text>
</comment>
<evidence type="ECO:0000313" key="8">
    <source>
        <dbReference type="Proteomes" id="UP001283361"/>
    </source>
</evidence>
<evidence type="ECO:0000256" key="2">
    <source>
        <dbReference type="ARBA" id="ARBA00022694"/>
    </source>
</evidence>
<name>A0AAE1ARZ8_9GAST</name>
<feature type="binding site" evidence="5">
    <location>
        <position position="339"/>
    </location>
    <ligand>
        <name>Zn(2+)</name>
        <dbReference type="ChEBI" id="CHEBI:29105"/>
    </ligand>
</feature>
<dbReference type="InterPro" id="IPR050852">
    <property type="entry name" value="Queuine_tRNA-ribosyltrfase"/>
</dbReference>
<dbReference type="NCBIfam" id="TIGR00449">
    <property type="entry name" value="tgt_general"/>
    <property type="match status" value="1"/>
</dbReference>
<feature type="domain" description="tRNA-guanine(15) transglycosylase-like" evidence="6">
    <location>
        <begin position="24"/>
        <end position="397"/>
    </location>
</feature>
<protein>
    <recommendedName>
        <fullName evidence="5">Queuine tRNA-ribosyltransferase accessory subunit 2</fullName>
    </recommendedName>
    <alternativeName>
        <fullName evidence="5">Queuine tRNA-ribosyltransferase domain-containing protein 1</fullName>
    </alternativeName>
</protein>
<keyword evidence="2 5" id="KW-0819">tRNA processing</keyword>
<organism evidence="7 8">
    <name type="scientific">Elysia crispata</name>
    <name type="common">lettuce slug</name>
    <dbReference type="NCBI Taxonomy" id="231223"/>
    <lineage>
        <taxon>Eukaryota</taxon>
        <taxon>Metazoa</taxon>
        <taxon>Spiralia</taxon>
        <taxon>Lophotrochozoa</taxon>
        <taxon>Mollusca</taxon>
        <taxon>Gastropoda</taxon>
        <taxon>Heterobranchia</taxon>
        <taxon>Euthyneura</taxon>
        <taxon>Panpulmonata</taxon>
        <taxon>Sacoglossa</taxon>
        <taxon>Placobranchoidea</taxon>
        <taxon>Plakobranchidae</taxon>
        <taxon>Elysia</taxon>
    </lineage>
</organism>
<comment type="subunit">
    <text evidence="5">Heterodimer of a catalytic subunit and an accessory subunit.</text>
</comment>
<keyword evidence="8" id="KW-1185">Reference proteome</keyword>
<proteinExistence type="inferred from homology"/>
<dbReference type="Gene3D" id="3.20.20.105">
    <property type="entry name" value="Queuine tRNA-ribosyltransferase-like"/>
    <property type="match status" value="1"/>
</dbReference>
<comment type="subcellular location">
    <subcellularLocation>
        <location evidence="5">Cytoplasm</location>
    </subcellularLocation>
</comment>
<evidence type="ECO:0000256" key="4">
    <source>
        <dbReference type="ARBA" id="ARBA00022833"/>
    </source>
</evidence>
<reference evidence="7" key="1">
    <citation type="journal article" date="2023" name="G3 (Bethesda)">
        <title>A reference genome for the long-term kleptoplast-retaining sea slug Elysia crispata morphotype clarki.</title>
        <authorList>
            <person name="Eastman K.E."/>
            <person name="Pendleton A.L."/>
            <person name="Shaikh M.A."/>
            <person name="Suttiyut T."/>
            <person name="Ogas R."/>
            <person name="Tomko P."/>
            <person name="Gavelis G."/>
            <person name="Widhalm J.R."/>
            <person name="Wisecaver J.H."/>
        </authorList>
    </citation>
    <scope>NUCLEOTIDE SEQUENCE</scope>
    <source>
        <strain evidence="7">ECLA1</strain>
    </source>
</reference>
<dbReference type="Pfam" id="PF01702">
    <property type="entry name" value="TGT"/>
    <property type="match status" value="1"/>
</dbReference>
<feature type="binding site" evidence="5">
    <location>
        <position position="341"/>
    </location>
    <ligand>
        <name>Zn(2+)</name>
        <dbReference type="ChEBI" id="CHEBI:29105"/>
    </ligand>
</feature>
<dbReference type="GO" id="GO:0005737">
    <property type="term" value="C:cytoplasm"/>
    <property type="evidence" value="ECO:0007669"/>
    <property type="project" value="UniProtKB-SubCell"/>
</dbReference>
<dbReference type="SUPFAM" id="SSF51713">
    <property type="entry name" value="tRNA-guanine transglycosylase"/>
    <property type="match status" value="1"/>
</dbReference>
<dbReference type="Proteomes" id="UP001283361">
    <property type="component" value="Unassembled WGS sequence"/>
</dbReference>
<feature type="binding site" evidence="5">
    <location>
        <position position="370"/>
    </location>
    <ligand>
        <name>Zn(2+)</name>
        <dbReference type="ChEBI" id="CHEBI:29105"/>
    </ligand>
</feature>
<dbReference type="PANTHER" id="PTHR46064:SF1">
    <property type="entry name" value="QUEUINE TRNA-RIBOSYLTRANSFERASE ACCESSORY SUBUNIT 2"/>
    <property type="match status" value="1"/>
</dbReference>
<evidence type="ECO:0000256" key="1">
    <source>
        <dbReference type="ARBA" id="ARBA00022490"/>
    </source>
</evidence>
<dbReference type="HAMAP" id="MF_03043">
    <property type="entry name" value="QTRT2"/>
    <property type="match status" value="1"/>
</dbReference>
<dbReference type="InterPro" id="IPR036511">
    <property type="entry name" value="TGT-like_sf"/>
</dbReference>
<dbReference type="GO" id="GO:0046872">
    <property type="term" value="F:metal ion binding"/>
    <property type="evidence" value="ECO:0007669"/>
    <property type="project" value="UniProtKB-KW"/>
</dbReference>
<gene>
    <name evidence="7" type="ORF">RRG08_038543</name>
</gene>
<accession>A0AAE1ARZ8</accession>
<evidence type="ECO:0000313" key="7">
    <source>
        <dbReference type="EMBL" id="KAK3792813.1"/>
    </source>
</evidence>
<evidence type="ECO:0000256" key="3">
    <source>
        <dbReference type="ARBA" id="ARBA00022723"/>
    </source>
</evidence>
<evidence type="ECO:0000259" key="6">
    <source>
        <dbReference type="Pfam" id="PF01702"/>
    </source>
</evidence>
<keyword evidence="1 5" id="KW-0963">Cytoplasm</keyword>
<dbReference type="PANTHER" id="PTHR46064">
    <property type="entry name" value="QUEUINE TRNA-RIBOSYLTRANSFERASE ACCESSORY SUBUNIT 2"/>
    <property type="match status" value="1"/>
</dbReference>
<keyword evidence="4 5" id="KW-0862">Zinc</keyword>
<comment type="similarity">
    <text evidence="5">Belongs to the queuine tRNA-ribosyltransferase family. QTRT2 subfamily.</text>
</comment>
<comment type="cofactor">
    <cofactor evidence="5">
        <name>Zn(2+)</name>
        <dbReference type="ChEBI" id="CHEBI:29105"/>
    </cofactor>
    <text evidence="5">Binds 1 zinc ion per subunit.</text>
</comment>
<dbReference type="GO" id="GO:0006400">
    <property type="term" value="P:tRNA modification"/>
    <property type="evidence" value="ECO:0007669"/>
    <property type="project" value="InterPro"/>
</dbReference>
<comment type="caution">
    <text evidence="7">The sequence shown here is derived from an EMBL/GenBank/DDBJ whole genome shotgun (WGS) entry which is preliminary data.</text>
</comment>
<dbReference type="GO" id="GO:0008479">
    <property type="term" value="F:tRNA-guanosine(34) queuine transglycosylase activity"/>
    <property type="evidence" value="ECO:0007669"/>
    <property type="project" value="UniProtKB-UniRule"/>
</dbReference>
<evidence type="ECO:0000256" key="5">
    <source>
        <dbReference type="HAMAP-Rule" id="MF_03043"/>
    </source>
</evidence>
<feature type="binding site" evidence="5">
    <location>
        <position position="344"/>
    </location>
    <ligand>
        <name>Zn(2+)</name>
        <dbReference type="ChEBI" id="CHEBI:29105"/>
    </ligand>
</feature>
<dbReference type="AlphaFoldDB" id="A0AAE1ARZ8"/>
<sequence>MKFSVEKVVGGGRLGSILPAGRHENAVIETPMCTLFTKVGSAPHLGYDMLKRVSNIPDIATMSLGGLAPHHENIREFGKGLGEFTALKSNIIFTTLHDASFAITSGKNDRNGVALWGKGGKFKMDPSLYVKVQEAFRPDWFQALSDGDTDKDTGKKRLIKAVNNSLDFLDNTVQLLQKSEVLKNSSLIGAIQGGFDVEERQRSAKETSARPVHGFLIEGFEKGHSGLDLFSLESFSSLLAKTVSCLPENKPRIMETAWSPLQVLRAFKLGIDVFSSVYPYLLTQKGQALITDYTIPPKSASAELEREQSGDCLPPNSGLFIDLTNKSNFEDFRPVLPGCDCYCCSNFTRSYIHHLLNTSELLAYVLLMIHNFHQYFKFFSCLRKSAREGTLDDLQASLELQSS</sequence>
<dbReference type="EMBL" id="JAWDGP010001326">
    <property type="protein sequence ID" value="KAK3792813.1"/>
    <property type="molecule type" value="Genomic_DNA"/>
</dbReference>
<dbReference type="InterPro" id="IPR028592">
    <property type="entry name" value="QTRTD1"/>
</dbReference>